<dbReference type="Proteomes" id="UP001143370">
    <property type="component" value="Unassembled WGS sequence"/>
</dbReference>
<evidence type="ECO:0000256" key="3">
    <source>
        <dbReference type="ARBA" id="ARBA00022827"/>
    </source>
</evidence>
<dbReference type="InterPro" id="IPR017584">
    <property type="entry name" value="Pyridine_nucleo_diS_OxRdtase_N"/>
</dbReference>
<dbReference type="InterPro" id="IPR051169">
    <property type="entry name" value="NADH-Q_oxidoreductase"/>
</dbReference>
<dbReference type="PANTHER" id="PTHR42913:SF9">
    <property type="entry name" value="SLR1591 PROTEIN"/>
    <property type="match status" value="1"/>
</dbReference>
<dbReference type="GO" id="GO:0003955">
    <property type="term" value="F:NAD(P)H dehydrogenase (quinone) activity"/>
    <property type="evidence" value="ECO:0007669"/>
    <property type="project" value="TreeGrafter"/>
</dbReference>
<name>A0A9W6J4N9_9HYPH</name>
<evidence type="ECO:0000256" key="2">
    <source>
        <dbReference type="ARBA" id="ARBA00022630"/>
    </source>
</evidence>
<keyword evidence="3" id="KW-0274">FAD</keyword>
<dbReference type="EMBL" id="BSFJ01000004">
    <property type="protein sequence ID" value="GLK70652.1"/>
    <property type="molecule type" value="Genomic_DNA"/>
</dbReference>
<dbReference type="InterPro" id="IPR023753">
    <property type="entry name" value="FAD/NAD-binding_dom"/>
</dbReference>
<dbReference type="AlphaFoldDB" id="A0A9W6J4N9"/>
<dbReference type="GO" id="GO:0019646">
    <property type="term" value="P:aerobic electron transport chain"/>
    <property type="evidence" value="ECO:0007669"/>
    <property type="project" value="TreeGrafter"/>
</dbReference>
<organism evidence="6 7">
    <name type="scientific">Ancylobacter dichloromethanicus</name>
    <dbReference type="NCBI Taxonomy" id="518825"/>
    <lineage>
        <taxon>Bacteria</taxon>
        <taxon>Pseudomonadati</taxon>
        <taxon>Pseudomonadota</taxon>
        <taxon>Alphaproteobacteria</taxon>
        <taxon>Hyphomicrobiales</taxon>
        <taxon>Xanthobacteraceae</taxon>
        <taxon>Ancylobacter</taxon>
    </lineage>
</organism>
<evidence type="ECO:0000313" key="7">
    <source>
        <dbReference type="Proteomes" id="UP001143370"/>
    </source>
</evidence>
<dbReference type="Gene3D" id="3.50.50.100">
    <property type="match status" value="1"/>
</dbReference>
<dbReference type="InterPro" id="IPR036188">
    <property type="entry name" value="FAD/NAD-bd_sf"/>
</dbReference>
<evidence type="ECO:0000259" key="5">
    <source>
        <dbReference type="Pfam" id="PF07992"/>
    </source>
</evidence>
<proteinExistence type="predicted"/>
<protein>
    <submittedName>
        <fullName evidence="6">Pyridine nucleotide-disulfide oxidoreductase</fullName>
    </submittedName>
</protein>
<evidence type="ECO:0000256" key="4">
    <source>
        <dbReference type="ARBA" id="ARBA00023002"/>
    </source>
</evidence>
<sequence length="363" mass="39470">MADVRLTLVSRSQTTPYSGMLPGVVAGLYRKEDAYIDALALATAAGATFLRTEAVGIDLRSQHVSCRDGAPLPYDIVSLDVGSTPNTEGVTGAAEHAIPVKPIDAFLSRFEPLRARIRERPGRIVIVVGGAAGVELAFSVHRRLTAEVIDAGLRSRPLKFTLLCASDRILPEFPRAFRQRCRRILDDRGIEVLENARVSAVLPGTVELTDGRNVAADEALWVTEAAAPSWLRASGLVVDERGFAVVDGTLRASGHDNIFAAGDVAAFQPRKLPKSGVYAVRQGPVLARNIRRLLANETLAEYSPQQQTLYLLSTGERHAIGTRNGLVLEGDWVWSFKNWLDRRFVGKYRIDGAAPLDRGSPRG</sequence>
<gene>
    <name evidence="6" type="ORF">GCM10017643_07670</name>
</gene>
<comment type="cofactor">
    <cofactor evidence="1">
        <name>FAD</name>
        <dbReference type="ChEBI" id="CHEBI:57692"/>
    </cofactor>
</comment>
<comment type="caution">
    <text evidence="6">The sequence shown here is derived from an EMBL/GenBank/DDBJ whole genome shotgun (WGS) entry which is preliminary data.</text>
</comment>
<feature type="domain" description="FAD/NAD(P)-binding" evidence="5">
    <location>
        <begin position="4"/>
        <end position="283"/>
    </location>
</feature>
<keyword evidence="7" id="KW-1185">Reference proteome</keyword>
<dbReference type="SUPFAM" id="SSF51905">
    <property type="entry name" value="FAD/NAD(P)-binding domain"/>
    <property type="match status" value="1"/>
</dbReference>
<accession>A0A9W6J4N9</accession>
<keyword evidence="4" id="KW-0560">Oxidoreductase</keyword>
<dbReference type="PANTHER" id="PTHR42913">
    <property type="entry name" value="APOPTOSIS-INDUCING FACTOR 1"/>
    <property type="match status" value="1"/>
</dbReference>
<reference evidence="6" key="1">
    <citation type="journal article" date="2014" name="Int. J. Syst. Evol. Microbiol.">
        <title>Complete genome sequence of Corynebacterium casei LMG S-19264T (=DSM 44701T), isolated from a smear-ripened cheese.</title>
        <authorList>
            <consortium name="US DOE Joint Genome Institute (JGI-PGF)"/>
            <person name="Walter F."/>
            <person name="Albersmeier A."/>
            <person name="Kalinowski J."/>
            <person name="Ruckert C."/>
        </authorList>
    </citation>
    <scope>NUCLEOTIDE SEQUENCE</scope>
    <source>
        <strain evidence="6">VKM B-2484</strain>
    </source>
</reference>
<dbReference type="Pfam" id="PF07992">
    <property type="entry name" value="Pyr_redox_2"/>
    <property type="match status" value="1"/>
</dbReference>
<evidence type="ECO:0000256" key="1">
    <source>
        <dbReference type="ARBA" id="ARBA00001974"/>
    </source>
</evidence>
<dbReference type="NCBIfam" id="TIGR03169">
    <property type="entry name" value="Nterm_to_SelD"/>
    <property type="match status" value="1"/>
</dbReference>
<reference evidence="6" key="2">
    <citation type="submission" date="2023-01" db="EMBL/GenBank/DDBJ databases">
        <authorList>
            <person name="Sun Q."/>
            <person name="Evtushenko L."/>
        </authorList>
    </citation>
    <scope>NUCLEOTIDE SEQUENCE</scope>
    <source>
        <strain evidence="6">VKM B-2484</strain>
    </source>
</reference>
<keyword evidence="2" id="KW-0285">Flavoprotein</keyword>
<evidence type="ECO:0000313" key="6">
    <source>
        <dbReference type="EMBL" id="GLK70652.1"/>
    </source>
</evidence>